<accession>A0A0E9UUV3</accession>
<proteinExistence type="predicted"/>
<reference evidence="1" key="2">
    <citation type="journal article" date="2015" name="Fish Shellfish Immunol.">
        <title>Early steps in the European eel (Anguilla anguilla)-Vibrio vulnificus interaction in the gills: Role of the RtxA13 toxin.</title>
        <authorList>
            <person name="Callol A."/>
            <person name="Pajuelo D."/>
            <person name="Ebbesson L."/>
            <person name="Teles M."/>
            <person name="MacKenzie S."/>
            <person name="Amaro C."/>
        </authorList>
    </citation>
    <scope>NUCLEOTIDE SEQUENCE</scope>
</reference>
<sequence length="25" mass="2999">MLINTSTHLHMPIHVFTHLHTFIRT</sequence>
<protein>
    <submittedName>
        <fullName evidence="1">Uncharacterized protein</fullName>
    </submittedName>
</protein>
<evidence type="ECO:0000313" key="1">
    <source>
        <dbReference type="EMBL" id="JAH69592.1"/>
    </source>
</evidence>
<name>A0A0E9UUV3_ANGAN</name>
<organism evidence="1">
    <name type="scientific">Anguilla anguilla</name>
    <name type="common">European freshwater eel</name>
    <name type="synonym">Muraena anguilla</name>
    <dbReference type="NCBI Taxonomy" id="7936"/>
    <lineage>
        <taxon>Eukaryota</taxon>
        <taxon>Metazoa</taxon>
        <taxon>Chordata</taxon>
        <taxon>Craniata</taxon>
        <taxon>Vertebrata</taxon>
        <taxon>Euteleostomi</taxon>
        <taxon>Actinopterygii</taxon>
        <taxon>Neopterygii</taxon>
        <taxon>Teleostei</taxon>
        <taxon>Anguilliformes</taxon>
        <taxon>Anguillidae</taxon>
        <taxon>Anguilla</taxon>
    </lineage>
</organism>
<reference evidence="1" key="1">
    <citation type="submission" date="2014-11" db="EMBL/GenBank/DDBJ databases">
        <authorList>
            <person name="Amaro Gonzalez C."/>
        </authorList>
    </citation>
    <scope>NUCLEOTIDE SEQUENCE</scope>
</reference>
<dbReference type="EMBL" id="GBXM01038985">
    <property type="protein sequence ID" value="JAH69592.1"/>
    <property type="molecule type" value="Transcribed_RNA"/>
</dbReference>
<dbReference type="AlphaFoldDB" id="A0A0E9UUV3"/>